<dbReference type="Pfam" id="PF13585">
    <property type="entry name" value="CHU_C"/>
    <property type="match status" value="1"/>
</dbReference>
<evidence type="ECO:0000313" key="9">
    <source>
        <dbReference type="Proteomes" id="UP001139286"/>
    </source>
</evidence>
<dbReference type="Gene3D" id="2.60.40.740">
    <property type="match status" value="1"/>
</dbReference>
<name>A0A9X1I6H8_9FLAO</name>
<dbReference type="PANTHER" id="PTHR46730:SF1">
    <property type="entry name" value="PLAT DOMAIN-CONTAINING PROTEIN"/>
    <property type="match status" value="1"/>
</dbReference>
<dbReference type="RefSeq" id="WP_226695774.1">
    <property type="nucleotide sequence ID" value="NZ_JAJAPX010000003.1"/>
</dbReference>
<dbReference type="PROSITE" id="PS50093">
    <property type="entry name" value="PKD"/>
    <property type="match status" value="5"/>
</dbReference>
<evidence type="ECO:0000256" key="4">
    <source>
        <dbReference type="ARBA" id="ARBA00022989"/>
    </source>
</evidence>
<dbReference type="Pfam" id="PF00801">
    <property type="entry name" value="PKD"/>
    <property type="match status" value="1"/>
</dbReference>
<feature type="domain" description="PKD" evidence="6">
    <location>
        <begin position="44"/>
        <end position="130"/>
    </location>
</feature>
<dbReference type="PANTHER" id="PTHR46730">
    <property type="entry name" value="POLYCYSTIN-1"/>
    <property type="match status" value="1"/>
</dbReference>
<dbReference type="InterPro" id="IPR022409">
    <property type="entry name" value="PKD/Chitinase_dom"/>
</dbReference>
<organism evidence="8 9">
    <name type="scientific">Neotamlana sargassicola</name>
    <dbReference type="NCBI Taxonomy" id="2883125"/>
    <lineage>
        <taxon>Bacteria</taxon>
        <taxon>Pseudomonadati</taxon>
        <taxon>Bacteroidota</taxon>
        <taxon>Flavobacteriia</taxon>
        <taxon>Flavobacteriales</taxon>
        <taxon>Flavobacteriaceae</taxon>
        <taxon>Neotamlana</taxon>
    </lineage>
</organism>
<keyword evidence="3" id="KW-0677">Repeat</keyword>
<dbReference type="Gene3D" id="2.60.40.2700">
    <property type="match status" value="4"/>
</dbReference>
<evidence type="ECO:0000256" key="3">
    <source>
        <dbReference type="ARBA" id="ARBA00022737"/>
    </source>
</evidence>
<dbReference type="InterPro" id="IPR035986">
    <property type="entry name" value="PKD_dom_sf"/>
</dbReference>
<feature type="domain" description="PKD" evidence="6">
    <location>
        <begin position="478"/>
        <end position="530"/>
    </location>
</feature>
<proteinExistence type="predicted"/>
<dbReference type="GO" id="GO:0005261">
    <property type="term" value="F:monoatomic cation channel activity"/>
    <property type="evidence" value="ECO:0007669"/>
    <property type="project" value="TreeGrafter"/>
</dbReference>
<dbReference type="Pfam" id="PF13573">
    <property type="entry name" value="SprB"/>
    <property type="match status" value="4"/>
</dbReference>
<feature type="domain" description="Ig-like" evidence="7">
    <location>
        <begin position="903"/>
        <end position="995"/>
    </location>
</feature>
<sequence>MRKTTFLTVLAFLIISVSFFALNKKFLLETPKNNNRSTEVSAPPTVDFTFNNSGACSGTQVDFTSTVSGNAPYTYLWTFGDDGSTSTSATPSHTFNVVGCGTQNVNVTLSVTDSNNETTTINKQVPVLRKPNLSFYDIDAQANFSPHFDNCGNNTSDPTYTINVGNQSNGGCITSYDINWGDNNTETNVTFPLTHTYAQLGSYNMTITAHGTDCENKITYLVKNSSNPTGAIVNPGNTVNLCTPIAPIEFAIGSWGTNPPDTNYYIDFGDGTIITYSQQQLEASAYFDAANPANSDDFPIPHEYTESNCPDYSYTAVLYITTSCGETTLTAGPIIILKKPDVSFTNDPNGCLNMPVQFTNTSTTGYNQNCDTSAGYYWDFGDGTTSTLRDPSHTYTSPGVYTIELYSQNFCGTTNTVTNTICIEPELITDFTLSTDNGCSPLNVQVTNTTDYTQSCGGETYLWEVDYNQGLCGTTTPQWNYTNGTDENSAAPSFEFTTAGTYTLTLTTTNACGESMHTETIEVKEPPQATINQIDDFCGMASFNPVASVNTCAPTSETITYAWSFPGGNPTTANTLDPGTINYDTPGDYTITLEVTNSCDTVTATYDFTINPVPTITNTDLAQTICSGTDTNEVVLTSDLSGTTFSWAATAPTTVTGFLTSGTDTIPVQTIFNSGTTAEDVTYTVTPTLNGCDGAPVIFTVTVEPAPEFITQPQPETVCLNGTITPLTVAVNGSGTPSYQWYSNTIDNTTSGTELTGETSNTYTPPNNTIGVIYFYCVVSFSSSGAGCNQIASTTARIEVVEGVQIDTEPINTQSLCVGGELNNALTVAHSGGTGTVSYQWYSHTTNSNTGGTAISGANDLSYTPPIYSSAGTFYYYVVISLNGSGCGDITSAVSEVIVVNAPTISTQPLATQTLCQGITPQDLEAVVSGGIGTTYTYQWYSNTTNSNTGGTLITGATSSTYTPPTTTVGTLYYYCEITQTEPGCNTTSETAEVTVNAAPNITNQPASETICFGETFNTLSVSYTNGVGTANYQWYSNSSNDATTGMPISGETNATFTPPSNTVGTTYYYVIITFSSGGCTQITSNVTEHVINETPSISDFDLTICSGVAFDITPNETNGDTVPSNTLYTWDTPTITPTGSITRASIETIGASSISQILTNTTINPATVTYTVTPTSGDCVGLPFTVTITVNPSISVSETIINSTCYNSQSGSIDISITGGVPFTTGNLYQVAWTGPNGFTSSNEDISNLGPGNYSVTINDDGGCPYSNTYTITEPEELIFSAVVFDAETISCFGADDGSIGIDISGGTTPYTYNWTLNGNPFSTDEDLTNLGPGNYEITVTDANNCPSISQTFQLIEPAELQASLASKVDVICYGDATGEIYINVNGGRPTEVSTGVFDYTYSWTGPNGYSSTNQNISNLFAGTYTVTVTDKSNCTDTLQVIVNQTDEIIIDYSATEIKCYGDNDAVITINSITGGVAPYTVTWSNLGSGMVQDNLSPGTYIITVTDDANCVKEASVVIEEPPLFRITPTTSNVSCFGAMDGRITLNFEGGIDPVNLVWDDDPTAGVERNNIGPGTYNVTITDGTPCTITETFVITEPAELNLTANTTDALDCDIPESGAINLMVTGGSMPFTYSWSNGATTEDLSNMPPGDYSVTVTDANGCDVSGSWSINRFEPLVVDVETHTIHDCVTRKVNQTFEAKPSGGVPPYDIQWSSGTVSGANNEFMSTNQNGLTIIDVTDSMGCSISYSYQVEIPVLGYPDFTQTSESFINFGFYSKLIPIEFTNESTGDFEAVSWNFGDGTFSSDESPTHSYNNEGTYTIIQTVTYPFGCAYTKEIILTIEKGYNLMVPNTFTPNNDGINDYFVPKTKALTDMTFSIFNTWGSLIFSETGDALQGWNGTVKDYHTENGNFYYTLTAKTLYGETITKKGAFSALK</sequence>
<keyword evidence="4" id="KW-1133">Transmembrane helix</keyword>
<dbReference type="Gene3D" id="2.60.40.10">
    <property type="entry name" value="Immunoglobulins"/>
    <property type="match status" value="8"/>
</dbReference>
<dbReference type="SMART" id="SM00089">
    <property type="entry name" value="PKD"/>
    <property type="match status" value="5"/>
</dbReference>
<reference evidence="8" key="1">
    <citation type="submission" date="2021-10" db="EMBL/GenBank/DDBJ databases">
        <title>Tamlana sargassums sp. nov., and Tamlana laminarinivorans sp. nov., two new bacteria isolated from the brown alga.</title>
        <authorList>
            <person name="Li J."/>
        </authorList>
    </citation>
    <scope>NUCLEOTIDE SEQUENCE</scope>
    <source>
        <strain evidence="8">62-3</strain>
    </source>
</reference>
<dbReference type="GO" id="GO:0005886">
    <property type="term" value="C:plasma membrane"/>
    <property type="evidence" value="ECO:0007669"/>
    <property type="project" value="TreeGrafter"/>
</dbReference>
<evidence type="ECO:0000313" key="8">
    <source>
        <dbReference type="EMBL" id="MCB4808358.1"/>
    </source>
</evidence>
<keyword evidence="9" id="KW-1185">Reference proteome</keyword>
<protein>
    <submittedName>
        <fullName evidence="8">PKD domain-containing protein</fullName>
    </submittedName>
</protein>
<accession>A0A9X1I6H8</accession>
<dbReference type="InterPro" id="IPR000601">
    <property type="entry name" value="PKD_dom"/>
</dbReference>
<dbReference type="Proteomes" id="UP001139286">
    <property type="component" value="Unassembled WGS sequence"/>
</dbReference>
<dbReference type="Pfam" id="PF19406">
    <property type="entry name" value="PKD_5"/>
    <property type="match status" value="2"/>
</dbReference>
<feature type="domain" description="PKD" evidence="6">
    <location>
        <begin position="555"/>
        <end position="610"/>
    </location>
</feature>
<dbReference type="GO" id="GO:0006816">
    <property type="term" value="P:calcium ion transport"/>
    <property type="evidence" value="ECO:0007669"/>
    <property type="project" value="TreeGrafter"/>
</dbReference>
<dbReference type="CDD" id="cd00146">
    <property type="entry name" value="PKD"/>
    <property type="match status" value="3"/>
</dbReference>
<keyword evidence="5" id="KW-0472">Membrane</keyword>
<dbReference type="InterPro" id="IPR026341">
    <property type="entry name" value="T9SS_type_B"/>
</dbReference>
<gene>
    <name evidence="8" type="ORF">LG651_08845</name>
</gene>
<dbReference type="InterPro" id="IPR013783">
    <property type="entry name" value="Ig-like_fold"/>
</dbReference>
<evidence type="ECO:0000256" key="1">
    <source>
        <dbReference type="ARBA" id="ARBA00004141"/>
    </source>
</evidence>
<dbReference type="Pfam" id="PF18911">
    <property type="entry name" value="PKD_4"/>
    <property type="match status" value="3"/>
</dbReference>
<evidence type="ECO:0000259" key="7">
    <source>
        <dbReference type="PROSITE" id="PS50835"/>
    </source>
</evidence>
<evidence type="ECO:0000256" key="5">
    <source>
        <dbReference type="ARBA" id="ARBA00023136"/>
    </source>
</evidence>
<dbReference type="InterPro" id="IPR025667">
    <property type="entry name" value="SprB_repeat"/>
</dbReference>
<dbReference type="PROSITE" id="PS50835">
    <property type="entry name" value="IG_LIKE"/>
    <property type="match status" value="1"/>
</dbReference>
<dbReference type="InterPro" id="IPR007110">
    <property type="entry name" value="Ig-like_dom"/>
</dbReference>
<evidence type="ECO:0000256" key="2">
    <source>
        <dbReference type="ARBA" id="ARBA00022692"/>
    </source>
</evidence>
<evidence type="ECO:0000259" key="6">
    <source>
        <dbReference type="PROSITE" id="PS50093"/>
    </source>
</evidence>
<dbReference type="InterPro" id="IPR045828">
    <property type="entry name" value="PKD_Bacteroidetes"/>
</dbReference>
<keyword evidence="2" id="KW-0812">Transmembrane</keyword>
<comment type="subcellular location">
    <subcellularLocation>
        <location evidence="1">Membrane</location>
        <topology evidence="1">Multi-pass membrane protein</topology>
    </subcellularLocation>
</comment>
<dbReference type="EMBL" id="JAJAPX010000003">
    <property type="protein sequence ID" value="MCB4808358.1"/>
    <property type="molecule type" value="Genomic_DNA"/>
</dbReference>
<dbReference type="SUPFAM" id="SSF49299">
    <property type="entry name" value="PKD domain"/>
    <property type="match status" value="5"/>
</dbReference>
<dbReference type="NCBIfam" id="TIGR04131">
    <property type="entry name" value="Bac_Flav_CTERM"/>
    <property type="match status" value="1"/>
</dbReference>
<comment type="caution">
    <text evidence="8">The sequence shown here is derived from an EMBL/GenBank/DDBJ whole genome shotgun (WGS) entry which is preliminary data.</text>
</comment>
<feature type="domain" description="PKD" evidence="6">
    <location>
        <begin position="1782"/>
        <end position="1847"/>
    </location>
</feature>
<feature type="domain" description="PKD" evidence="6">
    <location>
        <begin position="376"/>
        <end position="430"/>
    </location>
</feature>